<dbReference type="InterPro" id="IPR011989">
    <property type="entry name" value="ARM-like"/>
</dbReference>
<keyword evidence="2" id="KW-0456">Lyase</keyword>
<feature type="compositionally biased region" description="Acidic residues" evidence="1">
    <location>
        <begin position="92"/>
        <end position="119"/>
    </location>
</feature>
<dbReference type="InterPro" id="IPR004155">
    <property type="entry name" value="PBS_lyase_HEAT"/>
</dbReference>
<proteinExistence type="predicted"/>
<organism evidence="2 3">
    <name type="scientific">Streptomyces populi</name>
    <dbReference type="NCBI Taxonomy" id="2058924"/>
    <lineage>
        <taxon>Bacteria</taxon>
        <taxon>Bacillati</taxon>
        <taxon>Actinomycetota</taxon>
        <taxon>Actinomycetes</taxon>
        <taxon>Kitasatosporales</taxon>
        <taxon>Streptomycetaceae</taxon>
        <taxon>Streptomyces</taxon>
    </lineage>
</organism>
<gene>
    <name evidence="2" type="ORF">CW362_25940</name>
</gene>
<protein>
    <submittedName>
        <fullName evidence="2">PBS lyase</fullName>
    </submittedName>
</protein>
<evidence type="ECO:0000313" key="3">
    <source>
        <dbReference type="Proteomes" id="UP000236178"/>
    </source>
</evidence>
<keyword evidence="3" id="KW-1185">Reference proteome</keyword>
<dbReference type="InterPro" id="IPR016024">
    <property type="entry name" value="ARM-type_fold"/>
</dbReference>
<evidence type="ECO:0000313" key="2">
    <source>
        <dbReference type="EMBL" id="PKT70135.1"/>
    </source>
</evidence>
<comment type="caution">
    <text evidence="2">The sequence shown here is derived from an EMBL/GenBank/DDBJ whole genome shotgun (WGS) entry which is preliminary data.</text>
</comment>
<evidence type="ECO:0000256" key="1">
    <source>
        <dbReference type="SAM" id="MobiDB-lite"/>
    </source>
</evidence>
<dbReference type="Gene3D" id="1.25.10.10">
    <property type="entry name" value="Leucine-rich Repeat Variant"/>
    <property type="match status" value="3"/>
</dbReference>
<reference evidence="2 3" key="1">
    <citation type="submission" date="2017-12" db="EMBL/GenBank/DDBJ databases">
        <title>Streptomyces populusis sp. nov., a novel endophytic actinobacterium isolated from stems of Populus adenopoda Maxim.</title>
        <authorList>
            <person name="Wang Z."/>
        </authorList>
    </citation>
    <scope>NUCLEOTIDE SEQUENCE [LARGE SCALE GENOMIC DNA]</scope>
    <source>
        <strain evidence="2 3">A249</strain>
    </source>
</reference>
<dbReference type="RefSeq" id="WP_103551951.1">
    <property type="nucleotide sequence ID" value="NZ_JBHJSK010000001.1"/>
</dbReference>
<sequence>MFRGIDEVDWASMEHAYGSAADVPELLRGLASPLPQERETALDGMYGAVHHQGDVYDSTLASIPFLFALAGHPGLPDRGGIVELLASIGGSDDGDALGDDEDGEDGEDESGDGQDEDFEDDNHAMAHAAVRAGAAVFLDLVTDGDPEVRRAAPSALVRFHGEPPRVLALLRERLRDEPEDGVRPALVEGLGLLARLHPGSAAPAVDCLVSLCDAPHDPGLRLAALGQLASCAPHRLPADLVPTVVALLHTRSQGTRPTGEPVRTSSDTLIGSLRRMRPADEEGAQLLRTLHQALGARTADRIALLKGQLSSRNTADRCNAVWMSAGLFREWRAAYEEPVALIGEQLGSDEERLRGAAVSVLEFLFTLAAPAADRLAALVESGTDFRGHGRATLDRPLKALARCGDARAVPALAEVLRHPAVPNETGYVIGHLGPAAAPLAPLLRDRLAEVPLGSPDTYDRAAPLLHGLGALRYAEAVPEVLRLLQGTPRELRFRDALVKALTRTLGAFGARAQEAVPALRELLAGEDAVAAADALRSVEGDVEAVLPALLGALAPERDAGRRRTAAEALGRAGAAAAPALPGLRRLADSPEIWERTAAACALWDVGGDPSPVLPVFRDAWRQNPYTRGTITACLVRMGGAGAPVHDLVRAELASPRRHRARSGGHGSHDVLDDELLLRDCRSALEAA</sequence>
<dbReference type="SMART" id="SM00567">
    <property type="entry name" value="EZ_HEAT"/>
    <property type="match status" value="5"/>
</dbReference>
<dbReference type="OrthoDB" id="292843at2"/>
<feature type="region of interest" description="Disordered" evidence="1">
    <location>
        <begin position="91"/>
        <end position="119"/>
    </location>
</feature>
<dbReference type="EMBL" id="PJOS01000057">
    <property type="protein sequence ID" value="PKT70135.1"/>
    <property type="molecule type" value="Genomic_DNA"/>
</dbReference>
<dbReference type="SUPFAM" id="SSF48371">
    <property type="entry name" value="ARM repeat"/>
    <property type="match status" value="2"/>
</dbReference>
<name>A0A2I0SJM0_9ACTN</name>
<dbReference type="AlphaFoldDB" id="A0A2I0SJM0"/>
<accession>A0A2I0SJM0</accession>
<dbReference type="Proteomes" id="UP000236178">
    <property type="component" value="Unassembled WGS sequence"/>
</dbReference>
<dbReference type="Pfam" id="PF13646">
    <property type="entry name" value="HEAT_2"/>
    <property type="match status" value="1"/>
</dbReference>
<dbReference type="GO" id="GO:0016829">
    <property type="term" value="F:lyase activity"/>
    <property type="evidence" value="ECO:0007669"/>
    <property type="project" value="UniProtKB-KW"/>
</dbReference>